<proteinExistence type="predicted"/>
<comment type="caution">
    <text evidence="1">The sequence shown here is derived from an EMBL/GenBank/DDBJ whole genome shotgun (WGS) entry which is preliminary data.</text>
</comment>
<dbReference type="EMBL" id="MU858155">
    <property type="protein sequence ID" value="KAK4211166.1"/>
    <property type="molecule type" value="Genomic_DNA"/>
</dbReference>
<accession>A0AAN6Y2U1</accession>
<reference evidence="1" key="1">
    <citation type="journal article" date="2023" name="Mol. Phylogenet. Evol.">
        <title>Genome-scale phylogeny and comparative genomics of the fungal order Sordariales.</title>
        <authorList>
            <person name="Hensen N."/>
            <person name="Bonometti L."/>
            <person name="Westerberg I."/>
            <person name="Brannstrom I.O."/>
            <person name="Guillou S."/>
            <person name="Cros-Aarteil S."/>
            <person name="Calhoun S."/>
            <person name="Haridas S."/>
            <person name="Kuo A."/>
            <person name="Mondo S."/>
            <person name="Pangilinan J."/>
            <person name="Riley R."/>
            <person name="LaButti K."/>
            <person name="Andreopoulos B."/>
            <person name="Lipzen A."/>
            <person name="Chen C."/>
            <person name="Yan M."/>
            <person name="Daum C."/>
            <person name="Ng V."/>
            <person name="Clum A."/>
            <person name="Steindorff A."/>
            <person name="Ohm R.A."/>
            <person name="Martin F."/>
            <person name="Silar P."/>
            <person name="Natvig D.O."/>
            <person name="Lalanne C."/>
            <person name="Gautier V."/>
            <person name="Ament-Velasquez S.L."/>
            <person name="Kruys A."/>
            <person name="Hutchinson M.I."/>
            <person name="Powell A.J."/>
            <person name="Barry K."/>
            <person name="Miller A.N."/>
            <person name="Grigoriev I.V."/>
            <person name="Debuchy R."/>
            <person name="Gladieux P."/>
            <person name="Hiltunen Thoren M."/>
            <person name="Johannesson H."/>
        </authorList>
    </citation>
    <scope>NUCLEOTIDE SEQUENCE</scope>
    <source>
        <strain evidence="1">PSN293</strain>
    </source>
</reference>
<gene>
    <name evidence="1" type="ORF">QBC37DRAFT_376293</name>
</gene>
<evidence type="ECO:0000313" key="2">
    <source>
        <dbReference type="Proteomes" id="UP001301769"/>
    </source>
</evidence>
<name>A0AAN6Y2U1_9PEZI</name>
<protein>
    <submittedName>
        <fullName evidence="1">Uncharacterized protein</fullName>
    </submittedName>
</protein>
<evidence type="ECO:0000313" key="1">
    <source>
        <dbReference type="EMBL" id="KAK4211166.1"/>
    </source>
</evidence>
<keyword evidence="2" id="KW-1185">Reference proteome</keyword>
<dbReference type="AlphaFoldDB" id="A0AAN6Y2U1"/>
<organism evidence="1 2">
    <name type="scientific">Rhypophila decipiens</name>
    <dbReference type="NCBI Taxonomy" id="261697"/>
    <lineage>
        <taxon>Eukaryota</taxon>
        <taxon>Fungi</taxon>
        <taxon>Dikarya</taxon>
        <taxon>Ascomycota</taxon>
        <taxon>Pezizomycotina</taxon>
        <taxon>Sordariomycetes</taxon>
        <taxon>Sordariomycetidae</taxon>
        <taxon>Sordariales</taxon>
        <taxon>Naviculisporaceae</taxon>
        <taxon>Rhypophila</taxon>
    </lineage>
</organism>
<reference evidence="1" key="2">
    <citation type="submission" date="2023-05" db="EMBL/GenBank/DDBJ databases">
        <authorList>
            <consortium name="Lawrence Berkeley National Laboratory"/>
            <person name="Steindorff A."/>
            <person name="Hensen N."/>
            <person name="Bonometti L."/>
            <person name="Westerberg I."/>
            <person name="Brannstrom I.O."/>
            <person name="Guillou S."/>
            <person name="Cros-Aarteil S."/>
            <person name="Calhoun S."/>
            <person name="Haridas S."/>
            <person name="Kuo A."/>
            <person name="Mondo S."/>
            <person name="Pangilinan J."/>
            <person name="Riley R."/>
            <person name="Labutti K."/>
            <person name="Andreopoulos B."/>
            <person name="Lipzen A."/>
            <person name="Chen C."/>
            <person name="Yanf M."/>
            <person name="Daum C."/>
            <person name="Ng V."/>
            <person name="Clum A."/>
            <person name="Ohm R."/>
            <person name="Martin F."/>
            <person name="Silar P."/>
            <person name="Natvig D."/>
            <person name="Lalanne C."/>
            <person name="Gautier V."/>
            <person name="Ament-Velasquez S.L."/>
            <person name="Kruys A."/>
            <person name="Hutchinson M.I."/>
            <person name="Powell A.J."/>
            <person name="Barry K."/>
            <person name="Miller A.N."/>
            <person name="Grigoriev I.V."/>
            <person name="Debuchy R."/>
            <person name="Gladieux P."/>
            <person name="Thoren M.H."/>
            <person name="Johannesson H."/>
        </authorList>
    </citation>
    <scope>NUCLEOTIDE SEQUENCE</scope>
    <source>
        <strain evidence="1">PSN293</strain>
    </source>
</reference>
<dbReference type="Proteomes" id="UP001301769">
    <property type="component" value="Unassembled WGS sequence"/>
</dbReference>
<sequence>MTCYCFTQLAELQDNEASKKCCDEAGGKWGDTDCDTYSMTRTRRLRFQACCIREGEKSEC</sequence>